<keyword evidence="3" id="KW-1185">Reference proteome</keyword>
<dbReference type="EMBL" id="VIIS01001773">
    <property type="protein sequence ID" value="KAF0293083.1"/>
    <property type="molecule type" value="Genomic_DNA"/>
</dbReference>
<dbReference type="OrthoDB" id="6380161at2759"/>
<gene>
    <name evidence="2" type="ORF">FJT64_008983</name>
</gene>
<sequence length="105" mass="11687">MEGDRMWLMAIALLSLLGSGFSECYFPFEYHGTYAVQSAENKYSEVLIEINQIPTIWRLPRKSRATTSFCVTMLWRGGQTAAQILTDGHDHRGAGPAGLRGRAAH</sequence>
<reference evidence="2 3" key="1">
    <citation type="submission" date="2019-07" db="EMBL/GenBank/DDBJ databases">
        <title>Draft genome assembly of a fouling barnacle, Amphibalanus amphitrite (Darwin, 1854): The first reference genome for Thecostraca.</title>
        <authorList>
            <person name="Kim W."/>
        </authorList>
    </citation>
    <scope>NUCLEOTIDE SEQUENCE [LARGE SCALE GENOMIC DNA]</scope>
    <source>
        <strain evidence="2">SNU_AA5</strain>
        <tissue evidence="2">Soma without cirri and trophi</tissue>
    </source>
</reference>
<name>A0A6A4VHM4_AMPAM</name>
<comment type="caution">
    <text evidence="2">The sequence shown here is derived from an EMBL/GenBank/DDBJ whole genome shotgun (WGS) entry which is preliminary data.</text>
</comment>
<dbReference type="AlphaFoldDB" id="A0A6A4VHM4"/>
<dbReference type="Proteomes" id="UP000440578">
    <property type="component" value="Unassembled WGS sequence"/>
</dbReference>
<proteinExistence type="predicted"/>
<evidence type="ECO:0000313" key="2">
    <source>
        <dbReference type="EMBL" id="KAF0293083.1"/>
    </source>
</evidence>
<evidence type="ECO:0000313" key="3">
    <source>
        <dbReference type="Proteomes" id="UP000440578"/>
    </source>
</evidence>
<feature type="signal peptide" evidence="1">
    <location>
        <begin position="1"/>
        <end position="22"/>
    </location>
</feature>
<organism evidence="2 3">
    <name type="scientific">Amphibalanus amphitrite</name>
    <name type="common">Striped barnacle</name>
    <name type="synonym">Balanus amphitrite</name>
    <dbReference type="NCBI Taxonomy" id="1232801"/>
    <lineage>
        <taxon>Eukaryota</taxon>
        <taxon>Metazoa</taxon>
        <taxon>Ecdysozoa</taxon>
        <taxon>Arthropoda</taxon>
        <taxon>Crustacea</taxon>
        <taxon>Multicrustacea</taxon>
        <taxon>Cirripedia</taxon>
        <taxon>Thoracica</taxon>
        <taxon>Thoracicalcarea</taxon>
        <taxon>Balanomorpha</taxon>
        <taxon>Balanoidea</taxon>
        <taxon>Balanidae</taxon>
        <taxon>Amphibalaninae</taxon>
        <taxon>Amphibalanus</taxon>
    </lineage>
</organism>
<protein>
    <submittedName>
        <fullName evidence="2">Uncharacterized protein</fullName>
    </submittedName>
</protein>
<keyword evidence="1" id="KW-0732">Signal</keyword>
<accession>A0A6A4VHM4</accession>
<feature type="chain" id="PRO_5025647505" evidence="1">
    <location>
        <begin position="23"/>
        <end position="105"/>
    </location>
</feature>
<evidence type="ECO:0000256" key="1">
    <source>
        <dbReference type="SAM" id="SignalP"/>
    </source>
</evidence>